<feature type="compositionally biased region" description="Gly residues" evidence="1">
    <location>
        <begin position="148"/>
        <end position="164"/>
    </location>
</feature>
<dbReference type="GO" id="GO:0019748">
    <property type="term" value="P:secondary metabolic process"/>
    <property type="evidence" value="ECO:0007669"/>
    <property type="project" value="InterPro"/>
</dbReference>
<feature type="region of interest" description="Disordered" evidence="1">
    <location>
        <begin position="138"/>
        <end position="175"/>
    </location>
</feature>
<gene>
    <name evidence="2" type="ORF">SCA03_33480</name>
</gene>
<dbReference type="Proteomes" id="UP000319210">
    <property type="component" value="Unassembled WGS sequence"/>
</dbReference>
<dbReference type="AlphaFoldDB" id="A0A4Y3R1K3"/>
<dbReference type="EMBL" id="BJMM01000015">
    <property type="protein sequence ID" value="GEB50797.1"/>
    <property type="molecule type" value="Genomic_DNA"/>
</dbReference>
<dbReference type="SUPFAM" id="SSF56112">
    <property type="entry name" value="Protein kinase-like (PK-like)"/>
    <property type="match status" value="1"/>
</dbReference>
<dbReference type="Pfam" id="PF04655">
    <property type="entry name" value="APH_6_hur"/>
    <property type="match status" value="2"/>
</dbReference>
<comment type="caution">
    <text evidence="2">The sequence shown here is derived from an EMBL/GenBank/DDBJ whole genome shotgun (WGS) entry which is preliminary data.</text>
</comment>
<evidence type="ECO:0000256" key="1">
    <source>
        <dbReference type="SAM" id="MobiDB-lite"/>
    </source>
</evidence>
<dbReference type="InterPro" id="IPR006748">
    <property type="entry name" value="NH2Glyco/OHUrea_AB-resist_kin"/>
</dbReference>
<dbReference type="RefSeq" id="WP_141275472.1">
    <property type="nucleotide sequence ID" value="NZ_BJMM01000015.1"/>
</dbReference>
<proteinExistence type="predicted"/>
<evidence type="ECO:0000313" key="3">
    <source>
        <dbReference type="Proteomes" id="UP000319210"/>
    </source>
</evidence>
<name>A0A4Y3R1K3_STRCI</name>
<evidence type="ECO:0000313" key="2">
    <source>
        <dbReference type="EMBL" id="GEB50797.1"/>
    </source>
</evidence>
<feature type="compositionally biased region" description="Low complexity" evidence="1">
    <location>
        <begin position="165"/>
        <end position="174"/>
    </location>
</feature>
<organism evidence="2 3">
    <name type="scientific">Streptomyces cacaoi</name>
    <dbReference type="NCBI Taxonomy" id="1898"/>
    <lineage>
        <taxon>Bacteria</taxon>
        <taxon>Bacillati</taxon>
        <taxon>Actinomycetota</taxon>
        <taxon>Actinomycetes</taxon>
        <taxon>Kitasatosporales</taxon>
        <taxon>Streptomycetaceae</taxon>
        <taxon>Streptomyces</taxon>
    </lineage>
</organism>
<dbReference type="InterPro" id="IPR011009">
    <property type="entry name" value="Kinase-like_dom_sf"/>
</dbReference>
<dbReference type="OrthoDB" id="3638028at2"/>
<dbReference type="GO" id="GO:0016773">
    <property type="term" value="F:phosphotransferase activity, alcohol group as acceptor"/>
    <property type="evidence" value="ECO:0007669"/>
    <property type="project" value="InterPro"/>
</dbReference>
<dbReference type="Gene3D" id="3.90.1200.10">
    <property type="match status" value="1"/>
</dbReference>
<reference evidence="2 3" key="1">
    <citation type="submission" date="2019-06" db="EMBL/GenBank/DDBJ databases">
        <title>Whole genome shotgun sequence of Streptomyces cacaoi subsp. cacaoi NBRC 12748.</title>
        <authorList>
            <person name="Hosoyama A."/>
            <person name="Uohara A."/>
            <person name="Ohji S."/>
            <person name="Ichikawa N."/>
        </authorList>
    </citation>
    <scope>NUCLEOTIDE SEQUENCE [LARGE SCALE GENOMIC DNA]</scope>
    <source>
        <strain evidence="2 3">NBRC 12748</strain>
    </source>
</reference>
<accession>A0A4Y3R1K3</accession>
<protein>
    <submittedName>
        <fullName evidence="2">Hydroxyurea phosphotransferase</fullName>
    </submittedName>
</protein>
<keyword evidence="3" id="KW-1185">Reference proteome</keyword>
<keyword evidence="2" id="KW-0808">Transferase</keyword>
<sequence>MTPTPRPTRTIPDAFVHETTEREGAAGAAWLAELPGIVAELLDRWSCVPDGEVTHGAVGLIVPVRRRGAGVEGEGEAAVLKVSFPHPGNVHEPDAFAVWGGRGAVRLHERDDERFAMLLERASSVTLAESWAGAEAGTAHGNRTANGNGSGNGSGSGSGSGNGSGTANDTGTGSRVSDALATVAGRLSRRLAVPAPPGLPRLADQAATWEAELRCDDAELAHSLPRRTVDAAVATVHELARTQPDLMLHGDFHARNILRAEREPWLAVDPKGCAGDPAYDGGSLLKARVPALLDAPDLGRAVHRLLDVYAEAAELDRERVRRWSQLHAVQAAFWGRRHGFRLTRARSAHANAGTDPLVRAAEHLAQLLTD</sequence>